<dbReference type="Pfam" id="PF00137">
    <property type="entry name" value="ATP-synt_C"/>
    <property type="match status" value="1"/>
</dbReference>
<feature type="domain" description="V-ATPase proteolipid subunit C-like" evidence="14">
    <location>
        <begin position="6"/>
        <end position="69"/>
    </location>
</feature>
<comment type="function">
    <text evidence="12 13">F(1)F(0) ATP synthase produces ATP from ADP in the presence of a proton or sodium gradient. F-type ATPases consist of two structural domains, F(1) containing the extramembraneous catalytic core and F(0) containing the membrane proton channel, linked together by a central stalk and a peripheral stalk. During catalysis, ATP synthesis in the catalytic domain of F(1) is coupled via a rotary mechanism of the central stalk subunits to proton translocation.</text>
</comment>
<dbReference type="NCBIfam" id="NF005363">
    <property type="entry name" value="PRK06876.1"/>
    <property type="match status" value="1"/>
</dbReference>
<evidence type="ECO:0000256" key="2">
    <source>
        <dbReference type="ARBA" id="ARBA00006704"/>
    </source>
</evidence>
<keyword evidence="4 13" id="KW-0138">CF(0)</keyword>
<evidence type="ECO:0000256" key="6">
    <source>
        <dbReference type="ARBA" id="ARBA00022781"/>
    </source>
</evidence>
<evidence type="ECO:0000256" key="8">
    <source>
        <dbReference type="ARBA" id="ARBA00023065"/>
    </source>
</evidence>
<keyword evidence="5 13" id="KW-0812">Transmembrane</keyword>
<keyword evidence="13" id="KW-1003">Cell membrane</keyword>
<keyword evidence="3 13" id="KW-0813">Transport</keyword>
<reference evidence="16" key="1">
    <citation type="journal article" date="2019" name="Int. J. Syst. Evol. Microbiol.">
        <title>The Global Catalogue of Microorganisms (GCM) 10K type strain sequencing project: providing services to taxonomists for standard genome sequencing and annotation.</title>
        <authorList>
            <consortium name="The Broad Institute Genomics Platform"/>
            <consortium name="The Broad Institute Genome Sequencing Center for Infectious Disease"/>
            <person name="Wu L."/>
            <person name="Ma J."/>
        </authorList>
    </citation>
    <scope>NUCLEOTIDE SEQUENCE [LARGE SCALE GENOMIC DNA]</scope>
    <source>
        <strain evidence="16">NBRC 100033</strain>
    </source>
</reference>
<dbReference type="PRINTS" id="PR00124">
    <property type="entry name" value="ATPASEC"/>
</dbReference>
<evidence type="ECO:0000256" key="9">
    <source>
        <dbReference type="ARBA" id="ARBA00023121"/>
    </source>
</evidence>
<dbReference type="Proteomes" id="UP001156682">
    <property type="component" value="Unassembled WGS sequence"/>
</dbReference>
<dbReference type="NCBIfam" id="TIGR01260">
    <property type="entry name" value="ATP_synt_c"/>
    <property type="match status" value="1"/>
</dbReference>
<feature type="site" description="Reversibly protonated during proton transport" evidence="13">
    <location>
        <position position="56"/>
    </location>
</feature>
<keyword evidence="16" id="KW-1185">Reference proteome</keyword>
<gene>
    <name evidence="13" type="primary">atpE</name>
    <name evidence="15" type="ORF">GCM10007878_22760</name>
</gene>
<keyword evidence="10 13" id="KW-0472">Membrane</keyword>
<evidence type="ECO:0000256" key="13">
    <source>
        <dbReference type="HAMAP-Rule" id="MF_01396"/>
    </source>
</evidence>
<dbReference type="HAMAP" id="MF_01396">
    <property type="entry name" value="ATP_synth_c_bact"/>
    <property type="match status" value="1"/>
</dbReference>
<dbReference type="InterPro" id="IPR038662">
    <property type="entry name" value="ATP_synth_F0_csu_sf"/>
</dbReference>
<dbReference type="RefSeq" id="WP_027848325.1">
    <property type="nucleotide sequence ID" value="NZ_BSOR01000039.1"/>
</dbReference>
<comment type="subcellular location">
    <subcellularLocation>
        <location evidence="13">Cell membrane</location>
        <topology evidence="13">Multi-pass membrane protein</topology>
    </subcellularLocation>
    <subcellularLocation>
        <location evidence="1">Membrane</location>
        <topology evidence="1">Multi-pass membrane protein</topology>
    </subcellularLocation>
</comment>
<evidence type="ECO:0000256" key="12">
    <source>
        <dbReference type="ARBA" id="ARBA00025198"/>
    </source>
</evidence>
<name>A0ABQ5ZZU8_9GAMM</name>
<evidence type="ECO:0000259" key="14">
    <source>
        <dbReference type="Pfam" id="PF00137"/>
    </source>
</evidence>
<evidence type="ECO:0000256" key="4">
    <source>
        <dbReference type="ARBA" id="ARBA00022547"/>
    </source>
</evidence>
<keyword evidence="9 13" id="KW-0446">Lipid-binding</keyword>
<keyword evidence="7 13" id="KW-1133">Transmembrane helix</keyword>
<feature type="transmembrane region" description="Helical" evidence="13">
    <location>
        <begin position="6"/>
        <end position="28"/>
    </location>
</feature>
<accession>A0ABQ5ZZU8</accession>
<comment type="similarity">
    <text evidence="2 13">Belongs to the ATPase C chain family.</text>
</comment>
<dbReference type="EMBL" id="BSOR01000039">
    <property type="protein sequence ID" value="GLR64838.1"/>
    <property type="molecule type" value="Genomic_DNA"/>
</dbReference>
<protein>
    <recommendedName>
        <fullName evidence="13">ATP synthase subunit c</fullName>
    </recommendedName>
    <alternativeName>
        <fullName evidence="13">ATP synthase F(0) sector subunit c</fullName>
    </alternativeName>
    <alternativeName>
        <fullName evidence="13">F-type ATPase subunit c</fullName>
        <shortName evidence="13">F-ATPase subunit c</shortName>
    </alternativeName>
    <alternativeName>
        <fullName evidence="13">Lipid-binding protein</fullName>
    </alternativeName>
</protein>
<dbReference type="InterPro" id="IPR000454">
    <property type="entry name" value="ATP_synth_F0_csu"/>
</dbReference>
<organism evidence="15 16">
    <name type="scientific">Marinospirillum insulare</name>
    <dbReference type="NCBI Taxonomy" id="217169"/>
    <lineage>
        <taxon>Bacteria</taxon>
        <taxon>Pseudomonadati</taxon>
        <taxon>Pseudomonadota</taxon>
        <taxon>Gammaproteobacteria</taxon>
        <taxon>Oceanospirillales</taxon>
        <taxon>Oceanospirillaceae</taxon>
        <taxon>Marinospirillum</taxon>
    </lineage>
</organism>
<evidence type="ECO:0000256" key="10">
    <source>
        <dbReference type="ARBA" id="ARBA00023136"/>
    </source>
</evidence>
<feature type="transmembrane region" description="Helical" evidence="13">
    <location>
        <begin position="49"/>
        <end position="74"/>
    </location>
</feature>
<dbReference type="InterPro" id="IPR020537">
    <property type="entry name" value="ATP_synth_F0_csu_DDCD_BS"/>
</dbReference>
<evidence type="ECO:0000256" key="3">
    <source>
        <dbReference type="ARBA" id="ARBA00022448"/>
    </source>
</evidence>
<keyword evidence="11 13" id="KW-0066">ATP synthesis</keyword>
<dbReference type="PROSITE" id="PS00605">
    <property type="entry name" value="ATPASE_C"/>
    <property type="match status" value="1"/>
</dbReference>
<evidence type="ECO:0000256" key="1">
    <source>
        <dbReference type="ARBA" id="ARBA00004141"/>
    </source>
</evidence>
<evidence type="ECO:0000256" key="5">
    <source>
        <dbReference type="ARBA" id="ARBA00022692"/>
    </source>
</evidence>
<dbReference type="InterPro" id="IPR005953">
    <property type="entry name" value="ATP_synth_csu_bac/chlpt"/>
</dbReference>
<evidence type="ECO:0000256" key="7">
    <source>
        <dbReference type="ARBA" id="ARBA00022989"/>
    </source>
</evidence>
<dbReference type="Gene3D" id="1.20.20.10">
    <property type="entry name" value="F1F0 ATP synthase subunit C"/>
    <property type="match status" value="1"/>
</dbReference>
<keyword evidence="6 13" id="KW-0375">Hydrogen ion transport</keyword>
<comment type="caution">
    <text evidence="15">The sequence shown here is derived from an EMBL/GenBank/DDBJ whole genome shotgun (WGS) entry which is preliminary data.</text>
</comment>
<evidence type="ECO:0000313" key="15">
    <source>
        <dbReference type="EMBL" id="GLR64838.1"/>
    </source>
</evidence>
<sequence length="75" mass="7686">MELVYIAAAIMIGMGALGTGIGFALLGGKLLESTARQPELGGQLQVKTFLMAGLLDAIPMIGVGMAMYLIFVVAG</sequence>
<evidence type="ECO:0000313" key="16">
    <source>
        <dbReference type="Proteomes" id="UP001156682"/>
    </source>
</evidence>
<dbReference type="SUPFAM" id="SSF81333">
    <property type="entry name" value="F1F0 ATP synthase subunit C"/>
    <property type="match status" value="1"/>
</dbReference>
<dbReference type="CDD" id="cd18185">
    <property type="entry name" value="ATP-synt_Fo_c_ATPE"/>
    <property type="match status" value="1"/>
</dbReference>
<keyword evidence="8 13" id="KW-0406">Ion transport</keyword>
<proteinExistence type="inferred from homology"/>
<dbReference type="InterPro" id="IPR002379">
    <property type="entry name" value="ATPase_proteolipid_c-like_dom"/>
</dbReference>
<comment type="function">
    <text evidence="13">Key component of the F(0) channel; it plays a direct role in translocation across the membrane. A homomeric c-ring of between 10-14 subunits forms the central stalk rotor element with the F(1) delta and epsilon subunits.</text>
</comment>
<evidence type="ECO:0000256" key="11">
    <source>
        <dbReference type="ARBA" id="ARBA00023310"/>
    </source>
</evidence>
<dbReference type="InterPro" id="IPR035921">
    <property type="entry name" value="F/V-ATP_Csub_sf"/>
</dbReference>